<dbReference type="EMBL" id="JAANQT010000148">
    <property type="protein sequence ID" value="KAG1313976.1"/>
    <property type="molecule type" value="Genomic_DNA"/>
</dbReference>
<dbReference type="InterPro" id="IPR028211">
    <property type="entry name" value="Ntr2"/>
</dbReference>
<dbReference type="Pfam" id="PF07842">
    <property type="entry name" value="GCFC"/>
    <property type="match status" value="1"/>
</dbReference>
<protein>
    <recommendedName>
        <fullName evidence="6">GCF C-terminal domain-containing protein</fullName>
    </recommendedName>
</protein>
<evidence type="ECO:0000313" key="8">
    <source>
        <dbReference type="Proteomes" id="UP000716291"/>
    </source>
</evidence>
<comment type="subcellular location">
    <subcellularLocation>
        <location evidence="1">Nucleus</location>
    </subcellularLocation>
</comment>
<dbReference type="OrthoDB" id="429427at2759"/>
<feature type="compositionally biased region" description="Basic residues" evidence="5">
    <location>
        <begin position="1"/>
        <end position="12"/>
    </location>
</feature>
<dbReference type="PANTHER" id="PTHR12214:SF0">
    <property type="entry name" value="LD29489P"/>
    <property type="match status" value="1"/>
</dbReference>
<dbReference type="AlphaFoldDB" id="A0A9P6XHS8"/>
<feature type="coiled-coil region" evidence="4">
    <location>
        <begin position="303"/>
        <end position="330"/>
    </location>
</feature>
<keyword evidence="8" id="KW-1185">Reference proteome</keyword>
<evidence type="ECO:0000256" key="2">
    <source>
        <dbReference type="ARBA" id="ARBA00010801"/>
    </source>
</evidence>
<sequence length="725" mass="83836">MFKKSSRTKNIRRKIEVTDDEPTATEEEVVIKKTITSLAEKKKKKEAKKAIPALSFDQEENEEEFQIKKTNKGRKLQIREDLIQLNDQPEIVTSSYDAETLNKLRAATPSIRSVSSGDALLHEKFPSVVNPTIQTTGIPDASAILAAKKKREQMRKGFTITEQDDGFIPLDDNNETEDTSGSRLVREEDDIADDGEAELDKYVGGSFTINQGKAKFIEKERREGVREMIEEAEKDDEQSEDMGRWEEDMIKYGGARTQRKENDPFAIPTNYKQAQVPESSVLPTLADVKSSLSLATNDLTFSTKQHEQNLAETQRSMDTLKRTEEDVEKEIERGGGRYNYFQDLAQYVNDLGEFLDAKFPELEKLEEQVHDLVASETEIILSRHWQDNADDLLLFADIQQLDEEMEEEENVDEFGRVKELRNSDAARRRRKEERKQRMSRQADLAEESVEDLIKEQGLWTDDEMQDDEQKDNKLQAIETAGIEALMEDVSEEFRSLGAVKEKFEAWKTTYYEDYQKAFGSLSLPGAFEFYIRLELITWNPFLDPAEFDSMEWHKILSEYGLSSEHEDPDTEMLNKVVEKSMIKKIKSLLDTLNVRSSRQMRYASQVMEQVSYYIDPSEKAYKELANEFVDVFQRQMSRIVEMVEKSSLISNLDKEGTEAKKRFFWSQCKYLKTLALLRRQLPKDQLRSLSHTITTKILAPILIQNNELDVQLQDEMQSMLSILQK</sequence>
<evidence type="ECO:0000259" key="6">
    <source>
        <dbReference type="Pfam" id="PF07842"/>
    </source>
</evidence>
<feature type="domain" description="GCF C-terminal" evidence="6">
    <location>
        <begin position="496"/>
        <end position="600"/>
    </location>
</feature>
<gene>
    <name evidence="7" type="ORF">G6F64_001829</name>
</gene>
<comment type="similarity">
    <text evidence="2">Belongs to the GCF family.</text>
</comment>
<dbReference type="GO" id="GO:0071008">
    <property type="term" value="C:U2-type post-mRNA release spliceosomal complex"/>
    <property type="evidence" value="ECO:0007669"/>
    <property type="project" value="InterPro"/>
</dbReference>
<dbReference type="Pfam" id="PF15458">
    <property type="entry name" value="NTR2"/>
    <property type="match status" value="1"/>
</dbReference>
<dbReference type="InterPro" id="IPR012890">
    <property type="entry name" value="GCFC2-like"/>
</dbReference>
<accession>A0A9P6XHS8</accession>
<keyword evidence="4" id="KW-0175">Coiled coil</keyword>
<evidence type="ECO:0000313" key="7">
    <source>
        <dbReference type="EMBL" id="KAG1313976.1"/>
    </source>
</evidence>
<proteinExistence type="inferred from homology"/>
<organism evidence="7 8">
    <name type="scientific">Rhizopus oryzae</name>
    <name type="common">Mucormycosis agent</name>
    <name type="synonym">Rhizopus arrhizus var. delemar</name>
    <dbReference type="NCBI Taxonomy" id="64495"/>
    <lineage>
        <taxon>Eukaryota</taxon>
        <taxon>Fungi</taxon>
        <taxon>Fungi incertae sedis</taxon>
        <taxon>Mucoromycota</taxon>
        <taxon>Mucoromycotina</taxon>
        <taxon>Mucoromycetes</taxon>
        <taxon>Mucorales</taxon>
        <taxon>Mucorineae</taxon>
        <taxon>Rhizopodaceae</taxon>
        <taxon>Rhizopus</taxon>
    </lineage>
</organism>
<evidence type="ECO:0000256" key="3">
    <source>
        <dbReference type="ARBA" id="ARBA00023242"/>
    </source>
</evidence>
<dbReference type="GO" id="GO:0000390">
    <property type="term" value="P:spliceosomal complex disassembly"/>
    <property type="evidence" value="ECO:0007669"/>
    <property type="project" value="InterPro"/>
</dbReference>
<evidence type="ECO:0000256" key="4">
    <source>
        <dbReference type="SAM" id="Coils"/>
    </source>
</evidence>
<dbReference type="GO" id="GO:0003677">
    <property type="term" value="F:DNA binding"/>
    <property type="evidence" value="ECO:0007669"/>
    <property type="project" value="InterPro"/>
</dbReference>
<feature type="region of interest" description="Disordered" evidence="5">
    <location>
        <begin position="425"/>
        <end position="448"/>
    </location>
</feature>
<dbReference type="PANTHER" id="PTHR12214">
    <property type="entry name" value="GC-RICH SEQUENCE DNA-BINDING FACTOR"/>
    <property type="match status" value="1"/>
</dbReference>
<reference evidence="7" key="1">
    <citation type="journal article" date="2020" name="Microb. Genom.">
        <title>Genetic diversity of clinical and environmental Mucorales isolates obtained from an investigation of mucormycosis cases among solid organ transplant recipients.</title>
        <authorList>
            <person name="Nguyen M.H."/>
            <person name="Kaul D."/>
            <person name="Muto C."/>
            <person name="Cheng S.J."/>
            <person name="Richter R.A."/>
            <person name="Bruno V.M."/>
            <person name="Liu G."/>
            <person name="Beyhan S."/>
            <person name="Sundermann A.J."/>
            <person name="Mounaud S."/>
            <person name="Pasculle A.W."/>
            <person name="Nierman W.C."/>
            <person name="Driscoll E."/>
            <person name="Cumbie R."/>
            <person name="Clancy C.J."/>
            <person name="Dupont C.L."/>
        </authorList>
    </citation>
    <scope>NUCLEOTIDE SEQUENCE</scope>
    <source>
        <strain evidence="7">GL11</strain>
    </source>
</reference>
<comment type="caution">
    <text evidence="7">The sequence shown here is derived from an EMBL/GenBank/DDBJ whole genome shotgun (WGS) entry which is preliminary data.</text>
</comment>
<name>A0A9P6XHS8_RHIOR</name>
<dbReference type="InterPro" id="IPR022783">
    <property type="entry name" value="GCFC_dom"/>
</dbReference>
<keyword evidence="3" id="KW-0539">Nucleus</keyword>
<evidence type="ECO:0000256" key="5">
    <source>
        <dbReference type="SAM" id="MobiDB-lite"/>
    </source>
</evidence>
<feature type="region of interest" description="Disordered" evidence="5">
    <location>
        <begin position="1"/>
        <end position="23"/>
    </location>
</feature>
<evidence type="ECO:0000256" key="1">
    <source>
        <dbReference type="ARBA" id="ARBA00004123"/>
    </source>
</evidence>
<dbReference type="Proteomes" id="UP000716291">
    <property type="component" value="Unassembled WGS sequence"/>
</dbReference>